<dbReference type="InterPro" id="IPR038518">
    <property type="entry name" value="Glyco_hydro_63N_sf"/>
</dbReference>
<dbReference type="Gene3D" id="2.70.98.110">
    <property type="entry name" value="Glycosyl hydrolase family 63, N-terminal domain"/>
    <property type="match status" value="1"/>
</dbReference>
<dbReference type="InterPro" id="IPR008928">
    <property type="entry name" value="6-hairpin_glycosidase_sf"/>
</dbReference>
<dbReference type="OrthoDB" id="410058at2759"/>
<name>A0A9P8PEQ2_9ASCO</name>
<evidence type="ECO:0000256" key="2">
    <source>
        <dbReference type="ARBA" id="ARBA00010833"/>
    </source>
</evidence>
<dbReference type="InterPro" id="IPR031335">
    <property type="entry name" value="Glyco_hydro_63_C"/>
</dbReference>
<evidence type="ECO:0000256" key="5">
    <source>
        <dbReference type="ARBA" id="ARBA00022824"/>
    </source>
</evidence>
<reference evidence="17" key="1">
    <citation type="journal article" date="2021" name="Open Biol.">
        <title>Shared evolutionary footprints suggest mitochondrial oxidative damage underlies multiple complex I losses in fungi.</title>
        <authorList>
            <person name="Schikora-Tamarit M.A."/>
            <person name="Marcet-Houben M."/>
            <person name="Nosek J."/>
            <person name="Gabaldon T."/>
        </authorList>
    </citation>
    <scope>NUCLEOTIDE SEQUENCE</scope>
    <source>
        <strain evidence="17">CBS6075</strain>
    </source>
</reference>
<evidence type="ECO:0000259" key="15">
    <source>
        <dbReference type="Pfam" id="PF03200"/>
    </source>
</evidence>
<evidence type="ECO:0000256" key="12">
    <source>
        <dbReference type="RuleBase" id="RU368089"/>
    </source>
</evidence>
<dbReference type="Proteomes" id="UP000769157">
    <property type="component" value="Unassembled WGS sequence"/>
</dbReference>
<keyword evidence="8" id="KW-0472">Membrane</keyword>
<evidence type="ECO:0000313" key="17">
    <source>
        <dbReference type="EMBL" id="KAH3670511.1"/>
    </source>
</evidence>
<dbReference type="EMBL" id="JAEUBE010000087">
    <property type="protein sequence ID" value="KAH3670511.1"/>
    <property type="molecule type" value="Genomic_DNA"/>
</dbReference>
<dbReference type="EC" id="3.2.1.106" evidence="11 12"/>
<dbReference type="Pfam" id="PF16923">
    <property type="entry name" value="Glyco_hydro_63N"/>
    <property type="match status" value="1"/>
</dbReference>
<protein>
    <recommendedName>
        <fullName evidence="11 12">Mannosyl-oligosaccharide glucosidase</fullName>
        <ecNumber evidence="11 12">3.2.1.106</ecNumber>
    </recommendedName>
    <alternativeName>
        <fullName evidence="13">Glucosidase I</fullName>
    </alternativeName>
</protein>
<evidence type="ECO:0000259" key="16">
    <source>
        <dbReference type="Pfam" id="PF16923"/>
    </source>
</evidence>
<dbReference type="GO" id="GO:0005789">
    <property type="term" value="C:endoplasmic reticulum membrane"/>
    <property type="evidence" value="ECO:0007669"/>
    <property type="project" value="UniProtKB-SubCell"/>
</dbReference>
<proteinExistence type="inferred from homology"/>
<feature type="domain" description="Glycosyl hydrolase family 63 N-terminal" evidence="16">
    <location>
        <begin position="44"/>
        <end position="260"/>
    </location>
</feature>
<feature type="domain" description="Glycosyl hydrolase family 63 C-terminal" evidence="15">
    <location>
        <begin position="301"/>
        <end position="791"/>
    </location>
</feature>
<dbReference type="InterPro" id="IPR031631">
    <property type="entry name" value="Glyco_hydro_63N"/>
</dbReference>
<evidence type="ECO:0000256" key="9">
    <source>
        <dbReference type="ARBA" id="ARBA00023180"/>
    </source>
</evidence>
<keyword evidence="18" id="KW-1185">Reference proteome</keyword>
<evidence type="ECO:0000256" key="10">
    <source>
        <dbReference type="ARBA" id="ARBA00023295"/>
    </source>
</evidence>
<gene>
    <name evidence="17" type="ORF">OGAPHI_001026</name>
</gene>
<keyword evidence="14" id="KW-0732">Signal</keyword>
<evidence type="ECO:0000313" key="18">
    <source>
        <dbReference type="Proteomes" id="UP000769157"/>
    </source>
</evidence>
<dbReference type="Gene3D" id="1.50.10.10">
    <property type="match status" value="1"/>
</dbReference>
<keyword evidence="10 12" id="KW-0326">Glycosidase</keyword>
<dbReference type="GO" id="GO:0004573">
    <property type="term" value="F:Glc3Man9GlcNAc2 oligosaccharide glucosidase activity"/>
    <property type="evidence" value="ECO:0007669"/>
    <property type="project" value="UniProtKB-UniRule"/>
</dbReference>
<dbReference type="GO" id="GO:0009311">
    <property type="term" value="P:oligosaccharide metabolic process"/>
    <property type="evidence" value="ECO:0007669"/>
    <property type="project" value="UniProtKB-UniRule"/>
</dbReference>
<evidence type="ECO:0000256" key="6">
    <source>
        <dbReference type="ARBA" id="ARBA00022968"/>
    </source>
</evidence>
<dbReference type="AlphaFoldDB" id="A0A9P8PEQ2"/>
<comment type="similarity">
    <text evidence="2 12">Belongs to the glycosyl hydrolase 63 family.</text>
</comment>
<dbReference type="RefSeq" id="XP_046063936.1">
    <property type="nucleotide sequence ID" value="XM_046201743.1"/>
</dbReference>
<organism evidence="17 18">
    <name type="scientific">Ogataea philodendri</name>
    <dbReference type="NCBI Taxonomy" id="1378263"/>
    <lineage>
        <taxon>Eukaryota</taxon>
        <taxon>Fungi</taxon>
        <taxon>Dikarya</taxon>
        <taxon>Ascomycota</taxon>
        <taxon>Saccharomycotina</taxon>
        <taxon>Pichiomycetes</taxon>
        <taxon>Pichiales</taxon>
        <taxon>Pichiaceae</taxon>
        <taxon>Ogataea</taxon>
    </lineage>
</organism>
<evidence type="ECO:0000256" key="13">
    <source>
        <dbReference type="RuleBase" id="RU369107"/>
    </source>
</evidence>
<comment type="subcellular location">
    <subcellularLocation>
        <location evidence="1 12">Endoplasmic reticulum membrane</location>
        <topology evidence="1 12">Single-pass type II membrane protein</topology>
    </subcellularLocation>
</comment>
<feature type="chain" id="PRO_5040182073" description="Mannosyl-oligosaccharide glucosidase" evidence="14">
    <location>
        <begin position="17"/>
        <end position="798"/>
    </location>
</feature>
<evidence type="ECO:0000256" key="4">
    <source>
        <dbReference type="ARBA" id="ARBA00022801"/>
    </source>
</evidence>
<keyword evidence="9 13" id="KW-0325">Glycoprotein</keyword>
<evidence type="ECO:0000256" key="3">
    <source>
        <dbReference type="ARBA" id="ARBA00022692"/>
    </source>
</evidence>
<comment type="pathway">
    <text evidence="13">Glycan metabolism; N-glycan degradation.</text>
</comment>
<evidence type="ECO:0000256" key="7">
    <source>
        <dbReference type="ARBA" id="ARBA00022989"/>
    </source>
</evidence>
<comment type="catalytic activity">
    <reaction evidence="12">
        <text>N(4)-(alpha-D-Glc-(1-&gt;2)-alpha-D-Glc-(1-&gt;3)-alpha-D-Glc-(1-&gt;3)-alpha-D-Man-(1-&gt;2)-alpha-D-Man-(1-&gt;2)-alpha-D-Man-(1-&gt;3)-[alpha-D-Man-(1-&gt;2)-alpha-D-Man-(1-&gt;3)-[alpha-D-Man-(1-&gt;2)-alpha-D-Man-(1-&gt;6)]-alpha-D-Man-(1-&gt;6)]-beta-D-Man-(1-&gt;4)-beta-D-GlcNAc-(1-&gt;4)-beta-D-GlcNAc)-L-asparaginyl-[protein] + H2O = N(4)-(alpha-D-Glc-(1-&gt;3)-alpha-D-Glc-(1-&gt;3)-alpha-D-Man-(1-&gt;2)-alpha-D-Man-(1-&gt;2)-alpha-D-Man-(1-&gt;3)-[alpha-D-Man-(1-&gt;2)-alpha-D-Man-(1-&gt;3)-[alpha-D-Man-(1-&gt;2)-alpha-D-Man-(1-&gt;6)]-alpha-D-Man-(1-&gt;6)]-beta-D-Man-(1-&gt;4)-beta-D-GlcNAc-(1-&gt;4)-beta-D-GlcNAc)-L-asparaginyl-[protein] + beta-D-glucose</text>
        <dbReference type="Rhea" id="RHEA:55988"/>
        <dbReference type="Rhea" id="RHEA-COMP:12806"/>
        <dbReference type="Rhea" id="RHEA-COMP:14355"/>
        <dbReference type="ChEBI" id="CHEBI:15377"/>
        <dbReference type="ChEBI" id="CHEBI:15903"/>
        <dbReference type="ChEBI" id="CHEBI:59082"/>
        <dbReference type="ChEBI" id="CHEBI:132537"/>
        <dbReference type="EC" id="3.2.1.106"/>
    </reaction>
</comment>
<dbReference type="PANTHER" id="PTHR10412">
    <property type="entry name" value="MANNOSYL-OLIGOSACCHARIDE GLUCOSIDASE"/>
    <property type="match status" value="1"/>
</dbReference>
<feature type="signal peptide" evidence="14">
    <location>
        <begin position="1"/>
        <end position="16"/>
    </location>
</feature>
<reference evidence="17" key="2">
    <citation type="submission" date="2021-01" db="EMBL/GenBank/DDBJ databases">
        <authorList>
            <person name="Schikora-Tamarit M.A."/>
        </authorList>
    </citation>
    <scope>NUCLEOTIDE SEQUENCE</scope>
    <source>
        <strain evidence="17">CBS6075</strain>
    </source>
</reference>
<dbReference type="GO" id="GO:0006487">
    <property type="term" value="P:protein N-linked glycosylation"/>
    <property type="evidence" value="ECO:0007669"/>
    <property type="project" value="UniProtKB-UniRule"/>
</dbReference>
<dbReference type="Pfam" id="PF03200">
    <property type="entry name" value="Glyco_hydro_63"/>
    <property type="match status" value="1"/>
</dbReference>
<dbReference type="SUPFAM" id="SSF48208">
    <property type="entry name" value="Six-hairpin glycosidases"/>
    <property type="match status" value="1"/>
</dbReference>
<comment type="caution">
    <text evidence="17">The sequence shown here is derived from an EMBL/GenBank/DDBJ whole genome shotgun (WGS) entry which is preliminary data.</text>
</comment>
<dbReference type="PANTHER" id="PTHR10412:SF11">
    <property type="entry name" value="MANNOSYL-OLIGOSACCHARIDE GLUCOSIDASE"/>
    <property type="match status" value="1"/>
</dbReference>
<sequence length="798" mass="92122">MLLFIVLAYLVVCSVAKVDYGTLDNQRESIDALVAEYTAANDKSLLWGAYRSNLYLGVKPRLPESLLTGVMWYSVDDYQGIGYLRHECRQEDQLDKFGWTKYDARIGGHEVIKDAQFKTQIDADFVKTESGNWALRVKGKPENPDAKTSVVFYAGLEGEGELQYAGADEIVEKDAKLVGYSERLGGLFEIDVTRGADDQYIKKQKVHEYGLDPSVTRHLSLTIPTGNVWRAKDILLTLIGEKINQLKDKLTVDNKVPPEQLFQMQNMGQFSGNLHFVQKTFQGEFEFDILYNVAETDHLSSDVLPQKIKEMNDRFDKNFIEKFQLLAPFTKPSYFQFAKEMLSQLLGGISYFYGDQLVDRDVVIDDVEFSHAHLQGKSEGPYELFTAVPSRPFFPRGFYWDEGFHLLPILEYDSDLALEIVQSWFSLIDDDGWIAREQILGDEARSKVPPEFTVQNPNIANPPTLMLVFTKLLDLAKQAQATQSHGLRLDDTLDVSQLGNMHLQNPELLVDYANKIYPQLQKHYNWFRNTQRGETSLFDRQCHSTQDVFRWKGRTKDHCLPSGIDDYPRPEADVAELHVDLLAWMGIMTRSMYKIAHLLDKHDDSKQYLDIYNNIVGNLDDLHWSSQDKSYCDVTVDDNDENVFECHIGYVSIMPFVHHLIPASSDHLEHVLAQLHDPEQLWTPYGIRSLSKQDEYFHKGEDYWRGHIWININYLVLESLQYYGTHPETKPEIRKQINTIYTQLRTNLVENIFKNYNETGYLWEQYNENTGAGQRTRHFAGWTSLVVLMMKMPPELDL</sequence>
<comment type="function">
    <text evidence="12">Cleaves the distal alpha 1,2-linked glucose residue from the Glc(3)Man(9)GlcNAc(2) oligosaccharide precursor.</text>
</comment>
<keyword evidence="6" id="KW-0735">Signal-anchor</keyword>
<keyword evidence="4 12" id="KW-0378">Hydrolase</keyword>
<keyword evidence="3" id="KW-0812">Transmembrane</keyword>
<dbReference type="InterPro" id="IPR004888">
    <property type="entry name" value="Glycoside_hydrolase_63"/>
</dbReference>
<evidence type="ECO:0000256" key="1">
    <source>
        <dbReference type="ARBA" id="ARBA00004648"/>
    </source>
</evidence>
<keyword evidence="7" id="KW-1133">Transmembrane helix</keyword>
<accession>A0A9P8PEQ2</accession>
<evidence type="ECO:0000256" key="11">
    <source>
        <dbReference type="ARBA" id="ARBA00038888"/>
    </source>
</evidence>
<evidence type="ECO:0000256" key="14">
    <source>
        <dbReference type="SAM" id="SignalP"/>
    </source>
</evidence>
<dbReference type="InterPro" id="IPR012341">
    <property type="entry name" value="6hp_glycosidase-like_sf"/>
</dbReference>
<evidence type="ECO:0000256" key="8">
    <source>
        <dbReference type="ARBA" id="ARBA00023136"/>
    </source>
</evidence>
<keyword evidence="5 12" id="KW-0256">Endoplasmic reticulum</keyword>
<dbReference type="GeneID" id="70232994"/>